<evidence type="ECO:0000256" key="6">
    <source>
        <dbReference type="SAM" id="MobiDB-lite"/>
    </source>
</evidence>
<dbReference type="PANTHER" id="PTHR23080">
    <property type="entry name" value="THAP DOMAIN PROTEIN"/>
    <property type="match status" value="1"/>
</dbReference>
<dbReference type="Proteomes" id="UP001153636">
    <property type="component" value="Chromosome 10"/>
</dbReference>
<dbReference type="EMBL" id="OV651822">
    <property type="protein sequence ID" value="CAH1100018.1"/>
    <property type="molecule type" value="Genomic_DNA"/>
</dbReference>
<dbReference type="SMART" id="SM00980">
    <property type="entry name" value="THAP"/>
    <property type="match status" value="2"/>
</dbReference>
<evidence type="ECO:0000256" key="2">
    <source>
        <dbReference type="ARBA" id="ARBA00022723"/>
    </source>
</evidence>
<evidence type="ECO:0000256" key="4">
    <source>
        <dbReference type="ARBA" id="ARBA00022833"/>
    </source>
</evidence>
<keyword evidence="5" id="KW-0238">DNA-binding</keyword>
<feature type="region of interest" description="Disordered" evidence="6">
    <location>
        <begin position="203"/>
        <end position="232"/>
    </location>
</feature>
<accession>A0A9P0CH83</accession>
<dbReference type="PANTHER" id="PTHR23080:SF133">
    <property type="entry name" value="SI:CH211-262I1.5-RELATED"/>
    <property type="match status" value="1"/>
</dbReference>
<dbReference type="InterPro" id="IPR027805">
    <property type="entry name" value="Transposase_HTH_dom"/>
</dbReference>
<organism evidence="8 9">
    <name type="scientific">Psylliodes chrysocephalus</name>
    <dbReference type="NCBI Taxonomy" id="3402493"/>
    <lineage>
        <taxon>Eukaryota</taxon>
        <taxon>Metazoa</taxon>
        <taxon>Ecdysozoa</taxon>
        <taxon>Arthropoda</taxon>
        <taxon>Hexapoda</taxon>
        <taxon>Insecta</taxon>
        <taxon>Pterygota</taxon>
        <taxon>Neoptera</taxon>
        <taxon>Endopterygota</taxon>
        <taxon>Coleoptera</taxon>
        <taxon>Polyphaga</taxon>
        <taxon>Cucujiformia</taxon>
        <taxon>Chrysomeloidea</taxon>
        <taxon>Chrysomelidae</taxon>
        <taxon>Galerucinae</taxon>
        <taxon>Alticini</taxon>
        <taxon>Psylliodes</taxon>
    </lineage>
</organism>
<dbReference type="AlphaFoldDB" id="A0A9P0CH83"/>
<proteinExistence type="predicted"/>
<feature type="domain" description="THAP-type" evidence="7">
    <location>
        <begin position="99"/>
        <end position="169"/>
    </location>
</feature>
<dbReference type="InterPro" id="IPR006612">
    <property type="entry name" value="THAP_Znf"/>
</dbReference>
<keyword evidence="9" id="KW-1185">Reference proteome</keyword>
<evidence type="ECO:0000256" key="5">
    <source>
        <dbReference type="ARBA" id="ARBA00023125"/>
    </source>
</evidence>
<feature type="compositionally biased region" description="Polar residues" evidence="6">
    <location>
        <begin position="204"/>
        <end position="218"/>
    </location>
</feature>
<dbReference type="OrthoDB" id="6722344at2759"/>
<evidence type="ECO:0000256" key="3">
    <source>
        <dbReference type="ARBA" id="ARBA00022771"/>
    </source>
</evidence>
<keyword evidence="3" id="KW-0863">Zinc-finger</keyword>
<feature type="domain" description="THAP-type" evidence="7">
    <location>
        <begin position="3"/>
        <end position="82"/>
    </location>
</feature>
<dbReference type="GO" id="GO:0008270">
    <property type="term" value="F:zinc ion binding"/>
    <property type="evidence" value="ECO:0007669"/>
    <property type="project" value="UniProtKB-KW"/>
</dbReference>
<evidence type="ECO:0000313" key="9">
    <source>
        <dbReference type="Proteomes" id="UP001153636"/>
    </source>
</evidence>
<dbReference type="SUPFAM" id="SSF57716">
    <property type="entry name" value="Glucocorticoid receptor-like (DNA-binding domain)"/>
    <property type="match status" value="2"/>
</dbReference>
<evidence type="ECO:0000256" key="1">
    <source>
        <dbReference type="ARBA" id="ARBA00001968"/>
    </source>
</evidence>
<keyword evidence="4" id="KW-0862">Zinc</keyword>
<evidence type="ECO:0000313" key="8">
    <source>
        <dbReference type="EMBL" id="CAH1100018.1"/>
    </source>
</evidence>
<dbReference type="Pfam" id="PF13359">
    <property type="entry name" value="DDE_Tnp_4"/>
    <property type="match status" value="1"/>
</dbReference>
<dbReference type="InterPro" id="IPR038441">
    <property type="entry name" value="THAP_Znf_sf"/>
</dbReference>
<gene>
    <name evidence="8" type="ORF">PSYICH_LOCUS1617</name>
</gene>
<dbReference type="GO" id="GO:0003677">
    <property type="term" value="F:DNA binding"/>
    <property type="evidence" value="ECO:0007669"/>
    <property type="project" value="UniProtKB-KW"/>
</dbReference>
<dbReference type="Pfam" id="PF13613">
    <property type="entry name" value="HTH_Tnp_4"/>
    <property type="match status" value="1"/>
</dbReference>
<dbReference type="InterPro" id="IPR027806">
    <property type="entry name" value="HARBI1_dom"/>
</dbReference>
<dbReference type="Pfam" id="PF05485">
    <property type="entry name" value="THAP"/>
    <property type="match status" value="2"/>
</dbReference>
<comment type="cofactor">
    <cofactor evidence="1">
        <name>a divalent metal cation</name>
        <dbReference type="ChEBI" id="CHEBI:60240"/>
    </cofactor>
</comment>
<evidence type="ECO:0000259" key="7">
    <source>
        <dbReference type="SMART" id="SM00980"/>
    </source>
</evidence>
<keyword evidence="2" id="KW-0479">Metal-binding</keyword>
<protein>
    <recommendedName>
        <fullName evidence="7">THAP-type domain-containing protein</fullName>
    </recommendedName>
</protein>
<sequence>MSPLCLVCGCSEDEVIKMHYFPKNSVKCSLWFAGLGLPYLGGVTRNSRICNKHFKQTDYVNNIIWTLKRDALPMKFVDRQTTRNDTDLLSKDIKREMVISCWAPECTHNSLKDPCKFFTFPCIPTRRKRWLQLIRRDGIPGIGELMCSCHFRDGNEVNDPEIFAHNEQKLFKEHYLSQEYTTMRKNAKRKLDISHENTEVIDGYSSQDEPMVSPSTSEPMPGPSKREPMPGPPIRELIPGSSTKEADIIMLKAENDRLKLEVEKSKEIIRTMRLHFSYTHICENDALILEYTGLPNRKIYESLLFVLQDLDIKYYLERKVEKLNLQDQILIALMKLRHNFTHTDLAYRFNVSTATITNVVVTFIHLFHDVLFVKLMGRIPKHSKNRSCLPNCASTFTNCRIILDCTEVFSAVPRHLMKHQKIAYSANTHRSTLKALVGVAPNGVITYASNLFPGSTSDKIIVKSCEILDQMEPGDLILTAKGLLIKDILPNGVTVNAPPYLSTEQITPEQVRRIECIARATIHVERAIKRMKSYKILSFIPAEMFKYSTIIFKTVAALTNLQYPLIKEVSQFYTDSEIKS</sequence>
<dbReference type="Gene3D" id="6.20.210.20">
    <property type="entry name" value="THAP domain"/>
    <property type="match status" value="1"/>
</dbReference>
<reference evidence="8" key="1">
    <citation type="submission" date="2022-01" db="EMBL/GenBank/DDBJ databases">
        <authorList>
            <person name="King R."/>
        </authorList>
    </citation>
    <scope>NUCLEOTIDE SEQUENCE</scope>
</reference>
<name>A0A9P0CH83_9CUCU</name>